<reference evidence="1" key="1">
    <citation type="submission" date="2021-03" db="EMBL/GenBank/DDBJ databases">
        <title>Plesiomonas shigelloides zfcc0051, isolated from zebrafish feces.</title>
        <authorList>
            <person name="Vanderhoek Z."/>
            <person name="Gaulke C."/>
        </authorList>
    </citation>
    <scope>NUCLEOTIDE SEQUENCE</scope>
    <source>
        <strain evidence="1">Zfcc0051</strain>
    </source>
</reference>
<dbReference type="EMBL" id="JAFNAA010000012">
    <property type="protein sequence ID" value="MBO1108884.1"/>
    <property type="molecule type" value="Genomic_DNA"/>
</dbReference>
<comment type="caution">
    <text evidence="1">The sequence shown here is derived from an EMBL/GenBank/DDBJ whole genome shotgun (WGS) entry which is preliminary data.</text>
</comment>
<evidence type="ECO:0000313" key="1">
    <source>
        <dbReference type="EMBL" id="MBO1108884.1"/>
    </source>
</evidence>
<evidence type="ECO:0000313" key="2">
    <source>
        <dbReference type="Proteomes" id="UP000664658"/>
    </source>
</evidence>
<dbReference type="RefSeq" id="WP_047708320.1">
    <property type="nucleotide sequence ID" value="NZ_JAFNAA010000012.1"/>
</dbReference>
<name>A0A8I1W6R0_PLESH</name>
<protein>
    <submittedName>
        <fullName evidence="1">Uncharacterized protein</fullName>
    </submittedName>
</protein>
<gene>
    <name evidence="1" type="ORF">J2R62_11795</name>
</gene>
<proteinExistence type="predicted"/>
<dbReference type="AlphaFoldDB" id="A0A8I1W6R0"/>
<accession>A0A8I1W6R0</accession>
<organism evidence="1 2">
    <name type="scientific">Plesiomonas shigelloides</name>
    <name type="common">Aeromonas shigelloides</name>
    <dbReference type="NCBI Taxonomy" id="703"/>
    <lineage>
        <taxon>Bacteria</taxon>
        <taxon>Pseudomonadati</taxon>
        <taxon>Pseudomonadota</taxon>
        <taxon>Gammaproteobacteria</taxon>
        <taxon>Enterobacterales</taxon>
        <taxon>Enterobacteriaceae</taxon>
        <taxon>Plesiomonas</taxon>
    </lineage>
</organism>
<sequence>MPIAATPTTEPTSVASVTPITERASRHEHTCYRHAQRSSSVNPELTLIVSSVHKRDPRYATAFREGRARWYHMPVSTSRRQGMFTRQMAQIRYCAVAVPVNDPTVQKAFFVYPVLSIRLTAREKLSREQTGSQTPPALGEQQYWLFELGEAIRLPQAVIKPNTTAFYFRLTQLSALQQGLSWARLPAPDWHHPAEHTTQRNQANLLLVRHTG</sequence>
<dbReference type="Proteomes" id="UP000664658">
    <property type="component" value="Unassembled WGS sequence"/>
</dbReference>